<dbReference type="AlphaFoldDB" id="A0A1I7NR39"/>
<evidence type="ECO:0000313" key="2">
    <source>
        <dbReference type="EMBL" id="SFV37161.1"/>
    </source>
</evidence>
<organism evidence="2 3">
    <name type="scientific">Devosia crocina</name>
    <dbReference type="NCBI Taxonomy" id="429728"/>
    <lineage>
        <taxon>Bacteria</taxon>
        <taxon>Pseudomonadati</taxon>
        <taxon>Pseudomonadota</taxon>
        <taxon>Alphaproteobacteria</taxon>
        <taxon>Hyphomicrobiales</taxon>
        <taxon>Devosiaceae</taxon>
        <taxon>Devosia</taxon>
    </lineage>
</organism>
<keyword evidence="3" id="KW-1185">Reference proteome</keyword>
<gene>
    <name evidence="2" type="ORF">SAMN05216456_2779</name>
</gene>
<feature type="region of interest" description="Disordered" evidence="1">
    <location>
        <begin position="47"/>
        <end position="170"/>
    </location>
</feature>
<dbReference type="RefSeq" id="WP_092425567.1">
    <property type="nucleotide sequence ID" value="NZ_FPCK01000003.1"/>
</dbReference>
<reference evidence="2 3" key="1">
    <citation type="submission" date="2016-10" db="EMBL/GenBank/DDBJ databases">
        <authorList>
            <person name="de Groot N.N."/>
        </authorList>
    </citation>
    <scope>NUCLEOTIDE SEQUENCE [LARGE SCALE GENOMIC DNA]</scope>
    <source>
        <strain evidence="2 3">IPL20</strain>
    </source>
</reference>
<dbReference type="Proteomes" id="UP000199074">
    <property type="component" value="Unassembled WGS sequence"/>
</dbReference>
<protein>
    <submittedName>
        <fullName evidence="2">Uncharacterized protein</fullName>
    </submittedName>
</protein>
<feature type="compositionally biased region" description="Basic and acidic residues" evidence="1">
    <location>
        <begin position="93"/>
        <end position="107"/>
    </location>
</feature>
<dbReference type="EMBL" id="FPCK01000003">
    <property type="protein sequence ID" value="SFV37161.1"/>
    <property type="molecule type" value="Genomic_DNA"/>
</dbReference>
<name>A0A1I7NR39_9HYPH</name>
<evidence type="ECO:0000313" key="3">
    <source>
        <dbReference type="Proteomes" id="UP000199074"/>
    </source>
</evidence>
<dbReference type="STRING" id="429728.SAMN05216456_2779"/>
<evidence type="ECO:0000256" key="1">
    <source>
        <dbReference type="SAM" id="MobiDB-lite"/>
    </source>
</evidence>
<accession>A0A1I7NR39</accession>
<proteinExistence type="predicted"/>
<dbReference type="OrthoDB" id="7205119at2"/>
<sequence>MSRSRRDIERLLSKDESELVEQAKQPALGQVSDTDLSALAKRLREARDKAQTIAQRQRREMRGKAAPQGAKPASDNSGSVEKSALLASAMQRVNKESARRRAKDGKSDLVNNAQKALKAKKAKPDPQANRPQSRTADEGMTVIENEKKPTDGALEQEGFKPVLERSRKVR</sequence>